<comment type="caution">
    <text evidence="2">The sequence shown here is derived from an EMBL/GenBank/DDBJ whole genome shotgun (WGS) entry which is preliminary data.</text>
</comment>
<sequence>MPCKGASPPTPNNRASASPWPGRRSPAPHRWRSSGRRCPKRWALRASAPSRWRRAPPSASPPRQQQRKGEERRDLPSGDRARSPPSVDNHDSSISRDGDVTTALVGADWRTERWRAGAALSHSWGSGSYEAEGESSGDRDGDSSSTMTGLFPYGRYGIPPASASGPSPGMAGANSPSSPMAPPWPWARWAWMGCSSMGALKGSASPPPIC</sequence>
<reference evidence="2" key="1">
    <citation type="submission" date="2019-09" db="EMBL/GenBank/DDBJ databases">
        <title>Characterisation of the sponge microbiome using genome-centric metagenomics.</title>
        <authorList>
            <person name="Engelberts J.P."/>
            <person name="Robbins S.J."/>
            <person name="De Goeij J.M."/>
            <person name="Aranda M."/>
            <person name="Bell S.C."/>
            <person name="Webster N.S."/>
        </authorList>
    </citation>
    <scope>NUCLEOTIDE SEQUENCE</scope>
    <source>
        <strain evidence="2">SB0676_bin_10</strain>
    </source>
</reference>
<feature type="region of interest" description="Disordered" evidence="1">
    <location>
        <begin position="1"/>
        <end position="100"/>
    </location>
</feature>
<name>A0A6B1F966_9SYNE</name>
<feature type="compositionally biased region" description="Basic and acidic residues" evidence="1">
    <location>
        <begin position="67"/>
        <end position="99"/>
    </location>
</feature>
<feature type="compositionally biased region" description="Low complexity" evidence="1">
    <location>
        <begin position="44"/>
        <end position="64"/>
    </location>
</feature>
<evidence type="ECO:0000313" key="2">
    <source>
        <dbReference type="EMBL" id="MYG37764.1"/>
    </source>
</evidence>
<evidence type="ECO:0000256" key="1">
    <source>
        <dbReference type="SAM" id="MobiDB-lite"/>
    </source>
</evidence>
<feature type="region of interest" description="Disordered" evidence="1">
    <location>
        <begin position="120"/>
        <end position="180"/>
    </location>
</feature>
<feature type="compositionally biased region" description="Low complexity" evidence="1">
    <location>
        <begin position="157"/>
        <end position="178"/>
    </location>
</feature>
<organism evidence="2">
    <name type="scientific">Synechococcus sp. SB0676_bin_10</name>
    <dbReference type="NCBI Taxonomy" id="2604869"/>
    <lineage>
        <taxon>Bacteria</taxon>
        <taxon>Bacillati</taxon>
        <taxon>Cyanobacteriota</taxon>
        <taxon>Cyanophyceae</taxon>
        <taxon>Synechococcales</taxon>
        <taxon>Synechococcaceae</taxon>
        <taxon>Synechococcus</taxon>
    </lineage>
</organism>
<protein>
    <submittedName>
        <fullName evidence="2">Autotransporter domain-containing protein</fullName>
    </submittedName>
</protein>
<accession>A0A6B1F966</accession>
<feature type="compositionally biased region" description="Basic residues" evidence="1">
    <location>
        <begin position="26"/>
        <end position="43"/>
    </location>
</feature>
<dbReference type="EMBL" id="VYDO01000071">
    <property type="protein sequence ID" value="MYG37764.1"/>
    <property type="molecule type" value="Genomic_DNA"/>
</dbReference>
<proteinExistence type="predicted"/>
<gene>
    <name evidence="2" type="ORF">F4162_01855</name>
</gene>
<dbReference type="AlphaFoldDB" id="A0A6B1F966"/>